<dbReference type="InterPro" id="IPR036249">
    <property type="entry name" value="Thioredoxin-like_sf"/>
</dbReference>
<dbReference type="CDD" id="cd03009">
    <property type="entry name" value="TryX_like_TryX_NRX"/>
    <property type="match status" value="1"/>
</dbReference>
<keyword evidence="3" id="KW-1185">Reference proteome</keyword>
<dbReference type="InterPro" id="IPR012336">
    <property type="entry name" value="Thioredoxin-like_fold"/>
</dbReference>
<dbReference type="EMBL" id="BRYB01006592">
    <property type="protein sequence ID" value="GMI52462.1"/>
    <property type="molecule type" value="Genomic_DNA"/>
</dbReference>
<name>A0ABQ6NBQ6_9STRA</name>
<proteinExistence type="predicted"/>
<dbReference type="PROSITE" id="PS51352">
    <property type="entry name" value="THIOREDOXIN_2"/>
    <property type="match status" value="2"/>
</dbReference>
<dbReference type="Pfam" id="PF13905">
    <property type="entry name" value="Thioredoxin_8"/>
    <property type="match status" value="2"/>
</dbReference>
<dbReference type="InterPro" id="IPR045870">
    <property type="entry name" value="TryX_NRX_thioredoxin_dom"/>
</dbReference>
<dbReference type="Proteomes" id="UP001165060">
    <property type="component" value="Unassembled WGS sequence"/>
</dbReference>
<evidence type="ECO:0000313" key="3">
    <source>
        <dbReference type="Proteomes" id="UP001165060"/>
    </source>
</evidence>
<dbReference type="Gene3D" id="3.40.30.10">
    <property type="entry name" value="Glutaredoxin"/>
    <property type="match status" value="2"/>
</dbReference>
<reference evidence="2 3" key="1">
    <citation type="journal article" date="2023" name="Commun. Biol.">
        <title>Genome analysis of Parmales, the sister group of diatoms, reveals the evolutionary specialization of diatoms from phago-mixotrophs to photoautotrophs.</title>
        <authorList>
            <person name="Ban H."/>
            <person name="Sato S."/>
            <person name="Yoshikawa S."/>
            <person name="Yamada K."/>
            <person name="Nakamura Y."/>
            <person name="Ichinomiya M."/>
            <person name="Sato N."/>
            <person name="Blanc-Mathieu R."/>
            <person name="Endo H."/>
            <person name="Kuwata A."/>
            <person name="Ogata H."/>
        </authorList>
    </citation>
    <scope>NUCLEOTIDE SEQUENCE [LARGE SCALE GENOMIC DNA]</scope>
</reference>
<sequence>MPSADFDFSELFGPDLATSKAKTTPTSDLSGKNVMIYFSAHWCPPCKAFTPKLATFYNDLKKSNPDFELVFVSSDRDEAAFDEYFAEMPWLALPYAARDRKDALSKKFKVNGIPSLVVVGADGETITTDGRSGVSEDPSGAKFPWIPPTFAGTFPATLASKSGDVASSTLDDKNLMLYFSAHWCPPCRGFTPELVKVYNELKKTRSDMELVFVSSDRDEAAFDEYFAEMPWLALPYADRDAKSALSKMFDVDGIPSLVVLGPKAADGTRPVINGSARGEADMDNLAAFPWHPKPFADLAKTVECNGSDINESPAIIVFAESADDDEQKEIVAAVKAVAEKEKEKKGENLFFFATQAGGVVDRVRQLTGIEGKKDEVIMIKLDIPDNGGYYVSDVKDITEASITAFMNSPGERVQLG</sequence>
<comment type="caution">
    <text evidence="2">The sequence shown here is derived from an EMBL/GenBank/DDBJ whole genome shotgun (WGS) entry which is preliminary data.</text>
</comment>
<gene>
    <name evidence="2" type="ORF">TeGR_g14590</name>
</gene>
<dbReference type="SUPFAM" id="SSF52833">
    <property type="entry name" value="Thioredoxin-like"/>
    <property type="match status" value="2"/>
</dbReference>
<organism evidence="2 3">
    <name type="scientific">Tetraparma gracilis</name>
    <dbReference type="NCBI Taxonomy" id="2962635"/>
    <lineage>
        <taxon>Eukaryota</taxon>
        <taxon>Sar</taxon>
        <taxon>Stramenopiles</taxon>
        <taxon>Ochrophyta</taxon>
        <taxon>Bolidophyceae</taxon>
        <taxon>Parmales</taxon>
        <taxon>Triparmaceae</taxon>
        <taxon>Tetraparma</taxon>
    </lineage>
</organism>
<evidence type="ECO:0000313" key="2">
    <source>
        <dbReference type="EMBL" id="GMI52462.1"/>
    </source>
</evidence>
<dbReference type="PROSITE" id="PS00194">
    <property type="entry name" value="THIOREDOXIN_1"/>
    <property type="match status" value="2"/>
</dbReference>
<feature type="domain" description="Thioredoxin" evidence="1">
    <location>
        <begin position="141"/>
        <end position="277"/>
    </location>
</feature>
<accession>A0ABQ6NBQ6</accession>
<protein>
    <recommendedName>
        <fullName evidence="1">Thioredoxin domain-containing protein</fullName>
    </recommendedName>
</protein>
<dbReference type="PANTHER" id="PTHR46472:SF1">
    <property type="entry name" value="NUCLEOREDOXIN"/>
    <property type="match status" value="1"/>
</dbReference>
<dbReference type="InterPro" id="IPR017937">
    <property type="entry name" value="Thioredoxin_CS"/>
</dbReference>
<dbReference type="PANTHER" id="PTHR46472">
    <property type="entry name" value="NUCLEOREDOXIN"/>
    <property type="match status" value="1"/>
</dbReference>
<feature type="domain" description="Thioredoxin" evidence="1">
    <location>
        <begin position="1"/>
        <end position="139"/>
    </location>
</feature>
<evidence type="ECO:0000259" key="1">
    <source>
        <dbReference type="PROSITE" id="PS51352"/>
    </source>
</evidence>
<dbReference type="InterPro" id="IPR013766">
    <property type="entry name" value="Thioredoxin_domain"/>
</dbReference>